<gene>
    <name evidence="4" type="ORF">MNBD_ALPHA01-237</name>
</gene>
<dbReference type="PROSITE" id="PS50263">
    <property type="entry name" value="CN_HYDROLASE"/>
    <property type="match status" value="1"/>
</dbReference>
<feature type="domain" description="CN hydrolase" evidence="3">
    <location>
        <begin position="8"/>
        <end position="281"/>
    </location>
</feature>
<evidence type="ECO:0000256" key="2">
    <source>
        <dbReference type="ARBA" id="ARBA00022801"/>
    </source>
</evidence>
<dbReference type="AlphaFoldDB" id="A0A3B0RLG4"/>
<dbReference type="GO" id="GO:0018762">
    <property type="term" value="F:aliphatic nitrilase activity"/>
    <property type="evidence" value="ECO:0007669"/>
    <property type="project" value="UniProtKB-EC"/>
</dbReference>
<comment type="similarity">
    <text evidence="1">Belongs to the carbon-nitrogen hydrolase superfamily. Nitrilase family.</text>
</comment>
<name>A0A3B0RLG4_9ZZZZ</name>
<dbReference type="InterPro" id="IPR044149">
    <property type="entry name" value="Nitrilases_CHs"/>
</dbReference>
<dbReference type="PROSITE" id="PS00920">
    <property type="entry name" value="NITRIL_CHT_1"/>
    <property type="match status" value="1"/>
</dbReference>
<dbReference type="InterPro" id="IPR000132">
    <property type="entry name" value="Nitrilase/CN_hydratase_CS"/>
</dbReference>
<dbReference type="EMBL" id="UOEJ01000056">
    <property type="protein sequence ID" value="VAV94040.1"/>
    <property type="molecule type" value="Genomic_DNA"/>
</dbReference>
<evidence type="ECO:0000313" key="4">
    <source>
        <dbReference type="EMBL" id="VAV94040.1"/>
    </source>
</evidence>
<feature type="non-terminal residue" evidence="4">
    <location>
        <position position="296"/>
    </location>
</feature>
<dbReference type="Gene3D" id="3.60.110.10">
    <property type="entry name" value="Carbon-nitrogen hydrolase"/>
    <property type="match status" value="1"/>
</dbReference>
<dbReference type="EC" id="3.5.5.7" evidence="4"/>
<dbReference type="SUPFAM" id="SSF56317">
    <property type="entry name" value="Carbon-nitrogen hydrolase"/>
    <property type="match status" value="1"/>
</dbReference>
<dbReference type="Pfam" id="PF00795">
    <property type="entry name" value="CN_hydrolase"/>
    <property type="match status" value="1"/>
</dbReference>
<proteinExistence type="inferred from homology"/>
<sequence>MSEYHKKFKVAAVQAVPAFLDLDAGIEKACRLIGEAADNGASLIAFPETWLPGYPFWIWLNSPAMGMQYLHRYMDNSLVVGTPPYEKLCRAAKDRNIHVLIGFSERDRGTLYISQSLIGPEGTVLNHRRKLKPTHMERTMFGEGDGSDLKVTETDLGMVGALSCWEHLQPLNRYALYAQNEQLHIASWPSFSLYTGLAYALGPELNMASCATYAAEGQCFVIAACGVVSTEMLEMLDHAKPEMPLLQAGGGHAMIFGPDGRPLCDPLDPTAEGLLYADIDFGDIVIAKATADPAGH</sequence>
<dbReference type="PANTHER" id="PTHR46044:SF14">
    <property type="entry name" value="ARYLACETONITRILASE"/>
    <property type="match status" value="1"/>
</dbReference>
<accession>A0A3B0RLG4</accession>
<organism evidence="4">
    <name type="scientific">hydrothermal vent metagenome</name>
    <dbReference type="NCBI Taxonomy" id="652676"/>
    <lineage>
        <taxon>unclassified sequences</taxon>
        <taxon>metagenomes</taxon>
        <taxon>ecological metagenomes</taxon>
    </lineage>
</organism>
<evidence type="ECO:0000256" key="1">
    <source>
        <dbReference type="ARBA" id="ARBA00008129"/>
    </source>
</evidence>
<reference evidence="4" key="1">
    <citation type="submission" date="2018-06" db="EMBL/GenBank/DDBJ databases">
        <authorList>
            <person name="Zhirakovskaya E."/>
        </authorList>
    </citation>
    <scope>NUCLEOTIDE SEQUENCE</scope>
</reference>
<dbReference type="InterPro" id="IPR036526">
    <property type="entry name" value="C-N_Hydrolase_sf"/>
</dbReference>
<dbReference type="PROSITE" id="PS00921">
    <property type="entry name" value="NITRIL_CHT_2"/>
    <property type="match status" value="1"/>
</dbReference>
<evidence type="ECO:0000259" key="3">
    <source>
        <dbReference type="PROSITE" id="PS50263"/>
    </source>
</evidence>
<protein>
    <submittedName>
        <fullName evidence="4">Nitrilase</fullName>
        <ecNumber evidence="4">3.5.5.7</ecNumber>
    </submittedName>
</protein>
<dbReference type="CDD" id="cd07564">
    <property type="entry name" value="nitrilases_CHs"/>
    <property type="match status" value="1"/>
</dbReference>
<dbReference type="PANTHER" id="PTHR46044">
    <property type="entry name" value="NITRILASE"/>
    <property type="match status" value="1"/>
</dbReference>
<dbReference type="InterPro" id="IPR003010">
    <property type="entry name" value="C-N_Hydrolase"/>
</dbReference>
<keyword evidence="2 4" id="KW-0378">Hydrolase</keyword>